<dbReference type="Gene3D" id="3.30.420.10">
    <property type="entry name" value="Ribonuclease H-like superfamily/Ribonuclease H"/>
    <property type="match status" value="1"/>
</dbReference>
<evidence type="ECO:0000256" key="6">
    <source>
        <dbReference type="ARBA" id="ARBA00023242"/>
    </source>
</evidence>
<dbReference type="InterPro" id="IPR034922">
    <property type="entry name" value="REX1-like_exo"/>
</dbReference>
<dbReference type="InterPro" id="IPR036397">
    <property type="entry name" value="RNaseH_sf"/>
</dbReference>
<gene>
    <name evidence="8" type="ORF">D915_000482</name>
</gene>
<dbReference type="FunFam" id="3.30.420.10:FF:000019">
    <property type="entry name" value="RNA exonuclease NEF-sp"/>
    <property type="match status" value="1"/>
</dbReference>
<dbReference type="GO" id="GO:0004527">
    <property type="term" value="F:exonuclease activity"/>
    <property type="evidence" value="ECO:0007669"/>
    <property type="project" value="UniProtKB-KW"/>
</dbReference>
<keyword evidence="9" id="KW-1185">Reference proteome</keyword>
<protein>
    <submittedName>
        <fullName evidence="8">RNA exonuclease NEF sp</fullName>
    </submittedName>
</protein>
<dbReference type="Pfam" id="PF00929">
    <property type="entry name" value="RNase_T"/>
    <property type="match status" value="1"/>
</dbReference>
<reference evidence="8" key="1">
    <citation type="submission" date="2019-03" db="EMBL/GenBank/DDBJ databases">
        <title>Improved annotation for the trematode Fasciola hepatica.</title>
        <authorList>
            <person name="Choi Y.-J."/>
            <person name="Martin J."/>
            <person name="Mitreva M."/>
        </authorList>
    </citation>
    <scope>NUCLEOTIDE SEQUENCE [LARGE SCALE GENOMIC DNA]</scope>
</reference>
<evidence type="ECO:0000256" key="5">
    <source>
        <dbReference type="ARBA" id="ARBA00022839"/>
    </source>
</evidence>
<keyword evidence="3" id="KW-0540">Nuclease</keyword>
<keyword evidence="6" id="KW-0539">Nucleus</keyword>
<evidence type="ECO:0000256" key="4">
    <source>
        <dbReference type="ARBA" id="ARBA00022801"/>
    </source>
</evidence>
<comment type="subcellular location">
    <subcellularLocation>
        <location evidence="1">Nucleus</location>
    </subcellularLocation>
</comment>
<proteinExistence type="inferred from homology"/>
<dbReference type="Proteomes" id="UP000230066">
    <property type="component" value="Unassembled WGS sequence"/>
</dbReference>
<evidence type="ECO:0000313" key="9">
    <source>
        <dbReference type="Proteomes" id="UP000230066"/>
    </source>
</evidence>
<dbReference type="InterPro" id="IPR047021">
    <property type="entry name" value="REXO1/3/4-like"/>
</dbReference>
<comment type="similarity">
    <text evidence="2">Belongs to the REXO1/REXO3 family.</text>
</comment>
<keyword evidence="4" id="KW-0378">Hydrolase</keyword>
<dbReference type="SUPFAM" id="SSF53098">
    <property type="entry name" value="Ribonuclease H-like"/>
    <property type="match status" value="1"/>
</dbReference>
<evidence type="ECO:0000313" key="8">
    <source>
        <dbReference type="EMBL" id="THD28633.1"/>
    </source>
</evidence>
<dbReference type="SMART" id="SM00479">
    <property type="entry name" value="EXOIII"/>
    <property type="match status" value="1"/>
</dbReference>
<evidence type="ECO:0000256" key="3">
    <source>
        <dbReference type="ARBA" id="ARBA00022722"/>
    </source>
</evidence>
<comment type="caution">
    <text evidence="8">The sequence shown here is derived from an EMBL/GenBank/DDBJ whole genome shotgun (WGS) entry which is preliminary data.</text>
</comment>
<accession>A0A4E0RM80</accession>
<keyword evidence="5 8" id="KW-0269">Exonuclease</keyword>
<evidence type="ECO:0000256" key="1">
    <source>
        <dbReference type="ARBA" id="ARBA00004123"/>
    </source>
</evidence>
<dbReference type="GO" id="GO:0005634">
    <property type="term" value="C:nucleus"/>
    <property type="evidence" value="ECO:0007669"/>
    <property type="project" value="UniProtKB-SubCell"/>
</dbReference>
<evidence type="ECO:0000256" key="2">
    <source>
        <dbReference type="ARBA" id="ARBA00006357"/>
    </source>
</evidence>
<dbReference type="EMBL" id="JXXN02000105">
    <property type="protein sequence ID" value="THD28633.1"/>
    <property type="molecule type" value="Genomic_DNA"/>
</dbReference>
<dbReference type="PANTHER" id="PTHR12801:SF82">
    <property type="entry name" value="RNA EXONUCLEASE 5"/>
    <property type="match status" value="1"/>
</dbReference>
<dbReference type="InterPro" id="IPR012337">
    <property type="entry name" value="RNaseH-like_sf"/>
</dbReference>
<organism evidence="8 9">
    <name type="scientific">Fasciola hepatica</name>
    <name type="common">Liver fluke</name>
    <dbReference type="NCBI Taxonomy" id="6192"/>
    <lineage>
        <taxon>Eukaryota</taxon>
        <taxon>Metazoa</taxon>
        <taxon>Spiralia</taxon>
        <taxon>Lophotrochozoa</taxon>
        <taxon>Platyhelminthes</taxon>
        <taxon>Trematoda</taxon>
        <taxon>Digenea</taxon>
        <taxon>Plagiorchiida</taxon>
        <taxon>Echinostomata</taxon>
        <taxon>Echinostomatoidea</taxon>
        <taxon>Fasciolidae</taxon>
        <taxon>Fasciola</taxon>
    </lineage>
</organism>
<evidence type="ECO:0000259" key="7">
    <source>
        <dbReference type="SMART" id="SM00479"/>
    </source>
</evidence>
<dbReference type="InterPro" id="IPR013520">
    <property type="entry name" value="Ribonucl_H"/>
</dbReference>
<name>A0A4E0RM80_FASHE</name>
<feature type="domain" description="Exonuclease" evidence="7">
    <location>
        <begin position="268"/>
        <end position="427"/>
    </location>
</feature>
<dbReference type="GO" id="GO:0003676">
    <property type="term" value="F:nucleic acid binding"/>
    <property type="evidence" value="ECO:0007669"/>
    <property type="project" value="InterPro"/>
</dbReference>
<dbReference type="CDD" id="cd06145">
    <property type="entry name" value="REX1_like"/>
    <property type="match status" value="1"/>
</dbReference>
<dbReference type="AlphaFoldDB" id="A0A4E0RM80"/>
<sequence length="674" mass="76195">MSLLLSVPVTDQPLSLMSSLKLRSCSKKDKKPSFFLNAERLHIKQYLYASDIQQLLGLVFFPQQYAIWPDWCVVKKPGLIKAAIVLFCDRLGSLDLCDSNFTSLFGKPINVCHPKAYQCSWDEEITSVPKVYLSKHALEMADQKQPITAPAARRIWLGDSVNRVTRIADQICHKSFSEPVHALETSHSDNVGNRKRPACDITPPFVMPEPGSADAFDRTKLLLNLEQMIFEHVPLPPELDERGKCNMSGGAGFVASKSSYTAVHASSPMFAVDCEMVQTKIGSELARITMVDELDTVVFDRLVRPENPVEDYVTRFSGITRDMLEPVTTTVRDIQRELQELLPPDAILVGHSISNDLLAMRIYHPYLIDTSVIYNLKGARAAKAKLRFLAEHFLGRTIQAGSAGHSSAEDAIATMDLVRLKLSKDLSFGDVTTTWRFPEGYDRYLPSYTTKRQRVFLSNSAGTLTSETLSFEPHFRPDQVHPLFRLKCTELLSLYRAMGGPLHFCNRLLQDCSIPYSYWPHFEQTIISPVLDIEEKVQEESRKDVPLESSNRISSRVLNWILELSSHNRLVMANLNCPVQWDQQKCTRKVAKFCHRLYRGLQTQPSLIVFVCTGDGEQSFAPPLDVFSPSNSQTKMPYQCVKNHAFRKCYICITSESPSDQADQCTHDEPQTFQ</sequence>
<dbReference type="PANTHER" id="PTHR12801">
    <property type="entry name" value="RNA EXONUCLEASE REXO1 / RECO3 FAMILY MEMBER-RELATED"/>
    <property type="match status" value="1"/>
</dbReference>